<organism evidence="2 3">
    <name type="scientific">Arsenicicoccus bolidensis</name>
    <dbReference type="NCBI Taxonomy" id="229480"/>
    <lineage>
        <taxon>Bacteria</taxon>
        <taxon>Bacillati</taxon>
        <taxon>Actinomycetota</taxon>
        <taxon>Actinomycetes</taxon>
        <taxon>Micrococcales</taxon>
        <taxon>Intrasporangiaceae</taxon>
        <taxon>Arsenicicoccus</taxon>
    </lineage>
</organism>
<protein>
    <submittedName>
        <fullName evidence="2">FBP domain-containing protein</fullName>
    </submittedName>
</protein>
<comment type="caution">
    <text evidence="2">The sequence shown here is derived from an EMBL/GenBank/DDBJ whole genome shotgun (WGS) entry which is preliminary data.</text>
</comment>
<dbReference type="InterPro" id="IPR032330">
    <property type="entry name" value="EF-G-binding_C"/>
</dbReference>
<name>A0ABS9Q1C3_9MICO</name>
<dbReference type="RefSeq" id="WP_239263485.1">
    <property type="nucleotide sequence ID" value="NZ_DAMCTM010000042.1"/>
</dbReference>
<keyword evidence="3" id="KW-1185">Reference proteome</keyword>
<proteinExistence type="predicted"/>
<evidence type="ECO:0000259" key="1">
    <source>
        <dbReference type="Pfam" id="PF16571"/>
    </source>
</evidence>
<dbReference type="Proteomes" id="UP001521931">
    <property type="component" value="Unassembled WGS sequence"/>
</dbReference>
<dbReference type="Pfam" id="PF16571">
    <property type="entry name" value="FBP_C"/>
    <property type="match status" value="1"/>
</dbReference>
<evidence type="ECO:0000313" key="2">
    <source>
        <dbReference type="EMBL" id="MCG7321661.1"/>
    </source>
</evidence>
<gene>
    <name evidence="2" type="ORF">MHL29_07105</name>
</gene>
<feature type="domain" description="Elongation factor G-binding protein C-terminal treble-clef zinc-finger" evidence="1">
    <location>
        <begin position="8"/>
        <end position="140"/>
    </location>
</feature>
<accession>A0ABS9Q1C3</accession>
<evidence type="ECO:0000313" key="3">
    <source>
        <dbReference type="Proteomes" id="UP001521931"/>
    </source>
</evidence>
<dbReference type="EMBL" id="JAKRCV010000016">
    <property type="protein sequence ID" value="MCG7321661.1"/>
    <property type="molecule type" value="Genomic_DNA"/>
</dbReference>
<reference evidence="2 3" key="1">
    <citation type="submission" date="2022-02" db="EMBL/GenBank/DDBJ databases">
        <title>Uncovering new skin microbiome diversity through culturing and metagenomics.</title>
        <authorList>
            <person name="Conlan S."/>
            <person name="Deming C."/>
            <person name="Nisc Comparative Sequencing Program N."/>
            <person name="Segre J.A."/>
        </authorList>
    </citation>
    <scope>NUCLEOTIDE SEQUENCE [LARGE SCALE GENOMIC DNA]</scope>
    <source>
        <strain evidence="2 3">ACRQZ</strain>
    </source>
</reference>
<sequence>MRALTEPEIRSAFVNASRREAAQAAMPDLDVIDWPAQDVLGWRDPKRPLLAYVVLEDDQGEPGAVMLRPAAEAAGAPRRRKVCSWCQDITETADVSMYVARRAGPAGRAGSTVGTLICTDFTCSRNVRRAPTPMEVGTCSPVTRRRDRAPR</sequence>